<sequence length="325" mass="35241">MGRFGEMRTTRLEAVTAMSPPDPAAAPIHIDHDGHRTMIKWHRGRRRADDPAFTATRIVEGMRLGASIEIDLVIHAERGFAVLHDRTVDHATTGTGAVSTLPASYLRGLSLRDNSGHPVDERVLLLEDLTELFDGVDIAPTASLQLDFKEDDAALDPAAVEIFARSVGPHARHYILSCGDAAAVETLTSAAPGIRIGYDPCHHGAAEAAIRSGDFDGFVDRAVAASPDAEMVYLENRLILAADRRGHDLIGAFHEHGRLVDGYTVTQVGPRVAPDIRRLLDLRIDQITTDDPEALATLDLDDPVREPGSRLARWIRGAAGRSDVE</sequence>
<keyword evidence="3" id="KW-1185">Reference proteome</keyword>
<protein>
    <recommendedName>
        <fullName evidence="1">GP-PDE domain-containing protein</fullName>
    </recommendedName>
</protein>
<gene>
    <name evidence="2" type="ORF">GOTRE_149_00330</name>
</gene>
<feature type="domain" description="GP-PDE" evidence="1">
    <location>
        <begin position="67"/>
        <end position="293"/>
    </location>
</feature>
<organism evidence="2 3">
    <name type="scientific">Gordonia terrae NBRC 100016</name>
    <dbReference type="NCBI Taxonomy" id="1089454"/>
    <lineage>
        <taxon>Bacteria</taxon>
        <taxon>Bacillati</taxon>
        <taxon>Actinomycetota</taxon>
        <taxon>Actinomycetes</taxon>
        <taxon>Mycobacteriales</taxon>
        <taxon>Gordoniaceae</taxon>
        <taxon>Gordonia</taxon>
    </lineage>
</organism>
<dbReference type="Proteomes" id="UP000004881">
    <property type="component" value="Unassembled WGS sequence"/>
</dbReference>
<evidence type="ECO:0000313" key="3">
    <source>
        <dbReference type="Proteomes" id="UP000004881"/>
    </source>
</evidence>
<name>A0ABQ0HK52_9ACTN</name>
<dbReference type="Pfam" id="PF03009">
    <property type="entry name" value="GDPD"/>
    <property type="match status" value="1"/>
</dbReference>
<dbReference type="InterPro" id="IPR017946">
    <property type="entry name" value="PLC-like_Pdiesterase_TIM-brl"/>
</dbReference>
<accession>A0ABQ0HK52</accession>
<dbReference type="InterPro" id="IPR030395">
    <property type="entry name" value="GP_PDE_dom"/>
</dbReference>
<reference evidence="2 3" key="1">
    <citation type="submission" date="2012-02" db="EMBL/GenBank/DDBJ databases">
        <title>Whole genome shotgun sequence of Gordonia terrae NBRC 100016.</title>
        <authorList>
            <person name="Takarada H."/>
            <person name="Hosoyama A."/>
            <person name="Tsuchikane K."/>
            <person name="Katsumata H."/>
            <person name="Yamazaki S."/>
            <person name="Fujita N."/>
        </authorList>
    </citation>
    <scope>NUCLEOTIDE SEQUENCE [LARGE SCALE GENOMIC DNA]</scope>
    <source>
        <strain evidence="2 3">NBRC 100016</strain>
    </source>
</reference>
<dbReference type="EMBL" id="BAFD01000114">
    <property type="protein sequence ID" value="GAB46257.1"/>
    <property type="molecule type" value="Genomic_DNA"/>
</dbReference>
<evidence type="ECO:0000259" key="1">
    <source>
        <dbReference type="Pfam" id="PF03009"/>
    </source>
</evidence>
<dbReference type="PANTHER" id="PTHR46211:SF14">
    <property type="entry name" value="GLYCEROPHOSPHODIESTER PHOSPHODIESTERASE"/>
    <property type="match status" value="1"/>
</dbReference>
<evidence type="ECO:0000313" key="2">
    <source>
        <dbReference type="EMBL" id="GAB46257.1"/>
    </source>
</evidence>
<comment type="caution">
    <text evidence="2">The sequence shown here is derived from an EMBL/GenBank/DDBJ whole genome shotgun (WGS) entry which is preliminary data.</text>
</comment>
<proteinExistence type="predicted"/>
<dbReference type="Gene3D" id="3.20.20.190">
    <property type="entry name" value="Phosphatidylinositol (PI) phosphodiesterase"/>
    <property type="match status" value="1"/>
</dbReference>
<dbReference type="SUPFAM" id="SSF51695">
    <property type="entry name" value="PLC-like phosphodiesterases"/>
    <property type="match status" value="1"/>
</dbReference>
<dbReference type="PANTHER" id="PTHR46211">
    <property type="entry name" value="GLYCEROPHOSPHORYL DIESTER PHOSPHODIESTERASE"/>
    <property type="match status" value="1"/>
</dbReference>